<dbReference type="Gene3D" id="3.40.50.720">
    <property type="entry name" value="NAD(P)-binding Rossmann-like Domain"/>
    <property type="match status" value="1"/>
</dbReference>
<evidence type="ECO:0000313" key="4">
    <source>
        <dbReference type="Proteomes" id="UP000295087"/>
    </source>
</evidence>
<comment type="caution">
    <text evidence="3">The sequence shown here is derived from an EMBL/GenBank/DDBJ whole genome shotgun (WGS) entry which is preliminary data.</text>
</comment>
<proteinExistence type="predicted"/>
<dbReference type="RefSeq" id="WP_067487673.1">
    <property type="nucleotide sequence ID" value="NZ_SNXK01000007.1"/>
</dbReference>
<sequence>MKVVITGASGSVGTALLRTVRAEGCEVVGVVRRPPPADCPPYTGVRWVRCDIGDPAALPRLTHACTGADALVHLAWAINPRTGDPPMERTNRVGTGNVLQAAAACGVTHLTCASSVATCTPTARWRRVDERWPQDGITTSAYSRGKVVLEQQLDAFARAHPSIRIARIRPCAVAQDAAAAEIADWVLSPWPARAVIGHRLLPVPLWRDLRLQLVHAEDVAAAIWLIVRERATGAFGLAAEPVLSAPVLATIFGGFRLPVPRPVLAAAAWAGWRLGLQPLHPGWLDLADQVCLVDAGRAHRELGWSPKHDAIAVATELAAGFRAHRRGDSPALAPPRVPFHFGSPTHQSQAPPRRAGP</sequence>
<gene>
    <name evidence="3" type="ORF">DFR75_107145</name>
</gene>
<dbReference type="GO" id="GO:0005737">
    <property type="term" value="C:cytoplasm"/>
    <property type="evidence" value="ECO:0007669"/>
    <property type="project" value="TreeGrafter"/>
</dbReference>
<reference evidence="3 4" key="1">
    <citation type="submission" date="2019-03" db="EMBL/GenBank/DDBJ databases">
        <title>Genomic Encyclopedia of Type Strains, Phase IV (KMG-IV): sequencing the most valuable type-strain genomes for metagenomic binning, comparative biology and taxonomic classification.</title>
        <authorList>
            <person name="Goeker M."/>
        </authorList>
    </citation>
    <scope>NUCLEOTIDE SEQUENCE [LARGE SCALE GENOMIC DNA]</scope>
    <source>
        <strain evidence="3 4">DSM 44496</strain>
    </source>
</reference>
<feature type="region of interest" description="Disordered" evidence="1">
    <location>
        <begin position="332"/>
        <end position="357"/>
    </location>
</feature>
<protein>
    <submittedName>
        <fullName evidence="3">Nucleoside-diphosphate-sugar epimerase</fullName>
    </submittedName>
</protein>
<organism evidence="3 4">
    <name type="scientific">Nocardia ignorata</name>
    <dbReference type="NCBI Taxonomy" id="145285"/>
    <lineage>
        <taxon>Bacteria</taxon>
        <taxon>Bacillati</taxon>
        <taxon>Actinomycetota</taxon>
        <taxon>Actinomycetes</taxon>
        <taxon>Mycobacteriales</taxon>
        <taxon>Nocardiaceae</taxon>
        <taxon>Nocardia</taxon>
    </lineage>
</organism>
<dbReference type="SUPFAM" id="SSF51735">
    <property type="entry name" value="NAD(P)-binding Rossmann-fold domains"/>
    <property type="match status" value="1"/>
</dbReference>
<dbReference type="InterPro" id="IPR001509">
    <property type="entry name" value="Epimerase_deHydtase"/>
</dbReference>
<name>A0A4R6P4I0_NOCIG</name>
<dbReference type="Pfam" id="PF01370">
    <property type="entry name" value="Epimerase"/>
    <property type="match status" value="1"/>
</dbReference>
<evidence type="ECO:0000313" key="3">
    <source>
        <dbReference type="EMBL" id="TDP31920.1"/>
    </source>
</evidence>
<dbReference type="GO" id="GO:0004029">
    <property type="term" value="F:aldehyde dehydrogenase (NAD+) activity"/>
    <property type="evidence" value="ECO:0007669"/>
    <property type="project" value="TreeGrafter"/>
</dbReference>
<evidence type="ECO:0000256" key="1">
    <source>
        <dbReference type="SAM" id="MobiDB-lite"/>
    </source>
</evidence>
<dbReference type="InterPro" id="IPR051783">
    <property type="entry name" value="NAD(P)-dependent_oxidoreduct"/>
</dbReference>
<accession>A0A4R6P4I0</accession>
<keyword evidence="4" id="KW-1185">Reference proteome</keyword>
<dbReference type="PANTHER" id="PTHR48079">
    <property type="entry name" value="PROTEIN YEEZ"/>
    <property type="match status" value="1"/>
</dbReference>
<dbReference type="AlphaFoldDB" id="A0A4R6P4I0"/>
<dbReference type="EMBL" id="SNXK01000007">
    <property type="protein sequence ID" value="TDP31920.1"/>
    <property type="molecule type" value="Genomic_DNA"/>
</dbReference>
<dbReference type="PANTHER" id="PTHR48079:SF6">
    <property type="entry name" value="NAD(P)-BINDING DOMAIN-CONTAINING PROTEIN-RELATED"/>
    <property type="match status" value="1"/>
</dbReference>
<dbReference type="Proteomes" id="UP000295087">
    <property type="component" value="Unassembled WGS sequence"/>
</dbReference>
<feature type="domain" description="NAD-dependent epimerase/dehydratase" evidence="2">
    <location>
        <begin position="3"/>
        <end position="232"/>
    </location>
</feature>
<evidence type="ECO:0000259" key="2">
    <source>
        <dbReference type="Pfam" id="PF01370"/>
    </source>
</evidence>
<dbReference type="InterPro" id="IPR036291">
    <property type="entry name" value="NAD(P)-bd_dom_sf"/>
</dbReference>